<dbReference type="GO" id="GO:0006281">
    <property type="term" value="P:DNA repair"/>
    <property type="evidence" value="ECO:0007669"/>
    <property type="project" value="UniProtKB-KW"/>
</dbReference>
<keyword evidence="10" id="KW-0234">DNA repair</keyword>
<evidence type="ECO:0000256" key="2">
    <source>
        <dbReference type="ARBA" id="ARBA00022491"/>
    </source>
</evidence>
<dbReference type="GO" id="GO:0003677">
    <property type="term" value="F:DNA binding"/>
    <property type="evidence" value="ECO:0007669"/>
    <property type="project" value="UniProtKB-KW"/>
</dbReference>
<dbReference type="InterPro" id="IPR036388">
    <property type="entry name" value="WH-like_DNA-bd_sf"/>
</dbReference>
<dbReference type="Pfam" id="PF01726">
    <property type="entry name" value="LexA_DNA_bind"/>
    <property type="match status" value="1"/>
</dbReference>
<evidence type="ECO:0000256" key="8">
    <source>
        <dbReference type="ARBA" id="ARBA00023125"/>
    </source>
</evidence>
<evidence type="ECO:0000313" key="15">
    <source>
        <dbReference type="EMBL" id="VTR93289.1"/>
    </source>
</evidence>
<keyword evidence="9" id="KW-0804">Transcription</keyword>
<name>A0A6P2CWG8_9BACT</name>
<evidence type="ECO:0000313" key="16">
    <source>
        <dbReference type="Proteomes" id="UP000464178"/>
    </source>
</evidence>
<keyword evidence="5 12" id="KW-0378">Hydrolase</keyword>
<dbReference type="SUPFAM" id="SSF46785">
    <property type="entry name" value="Winged helix' DNA-binding domain"/>
    <property type="match status" value="1"/>
</dbReference>
<keyword evidence="2" id="KW-0678">Repressor</keyword>
<dbReference type="AlphaFoldDB" id="A0A6P2CWG8"/>
<protein>
    <recommendedName>
        <fullName evidence="17">Repressor LexA</fullName>
    </recommendedName>
</protein>
<dbReference type="GO" id="GO:0006260">
    <property type="term" value="P:DNA replication"/>
    <property type="evidence" value="ECO:0007669"/>
    <property type="project" value="UniProtKB-KW"/>
</dbReference>
<keyword evidence="11" id="KW-0742">SOS response</keyword>
<dbReference type="InterPro" id="IPR036286">
    <property type="entry name" value="LexA/Signal_pep-like_sf"/>
</dbReference>
<dbReference type="EMBL" id="LR593886">
    <property type="protein sequence ID" value="VTR93289.1"/>
    <property type="molecule type" value="Genomic_DNA"/>
</dbReference>
<sequence>MAEREPLSPSQEKLLEFLRAELRARRGVPSWPKIARACGWSSTRSVGYNLDQLARKGHLRLTGGQKGIELVGAPAGFALPVLGDVAAGAPIPPPGEGEPEHFEFERVFGGEDVFMLRVRGDSMIEALIGPGDLVAVRRAPEAADGEKVVAMIDGELTLKVFRQRAGGAIWLQPCNSKLAGIKLDPKKDNRVIGVLVGVVRAGN</sequence>
<dbReference type="Pfam" id="PF00717">
    <property type="entry name" value="Peptidase_S24"/>
    <property type="match status" value="1"/>
</dbReference>
<dbReference type="RefSeq" id="WP_162668046.1">
    <property type="nucleotide sequence ID" value="NZ_LR593886.1"/>
</dbReference>
<evidence type="ECO:0000259" key="14">
    <source>
        <dbReference type="Pfam" id="PF01726"/>
    </source>
</evidence>
<evidence type="ECO:0000256" key="7">
    <source>
        <dbReference type="ARBA" id="ARBA00023015"/>
    </source>
</evidence>
<reference evidence="15 16" key="1">
    <citation type="submission" date="2019-05" db="EMBL/GenBank/DDBJ databases">
        <authorList>
            <consortium name="Science for Life Laboratories"/>
        </authorList>
    </citation>
    <scope>NUCLEOTIDE SEQUENCE [LARGE SCALE GENOMIC DNA]</scope>
    <source>
        <strain evidence="15">Soil9</strain>
    </source>
</reference>
<keyword evidence="3" id="KW-0235">DNA replication</keyword>
<evidence type="ECO:0000256" key="5">
    <source>
        <dbReference type="ARBA" id="ARBA00022801"/>
    </source>
</evidence>
<dbReference type="Gene3D" id="1.10.10.10">
    <property type="entry name" value="Winged helix-like DNA-binding domain superfamily/Winged helix DNA-binding domain"/>
    <property type="match status" value="1"/>
</dbReference>
<dbReference type="GO" id="GO:0009432">
    <property type="term" value="P:SOS response"/>
    <property type="evidence" value="ECO:0007669"/>
    <property type="project" value="UniProtKB-KW"/>
</dbReference>
<evidence type="ECO:0000256" key="6">
    <source>
        <dbReference type="ARBA" id="ARBA00022813"/>
    </source>
</evidence>
<dbReference type="InterPro" id="IPR006197">
    <property type="entry name" value="Peptidase_S24_LexA"/>
</dbReference>
<evidence type="ECO:0008006" key="17">
    <source>
        <dbReference type="Google" id="ProtNLM"/>
    </source>
</evidence>
<feature type="domain" description="Peptidase S24/S26A/S26B/S26C" evidence="13">
    <location>
        <begin position="80"/>
        <end position="196"/>
    </location>
</feature>
<dbReference type="InterPro" id="IPR036390">
    <property type="entry name" value="WH_DNA-bd_sf"/>
</dbReference>
<dbReference type="GO" id="GO:0004252">
    <property type="term" value="F:serine-type endopeptidase activity"/>
    <property type="evidence" value="ECO:0007669"/>
    <property type="project" value="InterPro"/>
</dbReference>
<dbReference type="InterPro" id="IPR050077">
    <property type="entry name" value="LexA_repressor"/>
</dbReference>
<dbReference type="GO" id="GO:0006508">
    <property type="term" value="P:proteolysis"/>
    <property type="evidence" value="ECO:0007669"/>
    <property type="project" value="InterPro"/>
</dbReference>
<dbReference type="InterPro" id="IPR015927">
    <property type="entry name" value="Peptidase_S24_S26A/B/C"/>
</dbReference>
<dbReference type="CDD" id="cd06529">
    <property type="entry name" value="S24_LexA-like"/>
    <property type="match status" value="1"/>
</dbReference>
<keyword evidence="16" id="KW-1185">Reference proteome</keyword>
<dbReference type="PANTHER" id="PTHR33516">
    <property type="entry name" value="LEXA REPRESSOR"/>
    <property type="match status" value="1"/>
</dbReference>
<dbReference type="PANTHER" id="PTHR33516:SF2">
    <property type="entry name" value="LEXA REPRESSOR-RELATED"/>
    <property type="match status" value="1"/>
</dbReference>
<evidence type="ECO:0000256" key="1">
    <source>
        <dbReference type="ARBA" id="ARBA00007484"/>
    </source>
</evidence>
<proteinExistence type="inferred from homology"/>
<organism evidence="15 16">
    <name type="scientific">Gemmata massiliana</name>
    <dbReference type="NCBI Taxonomy" id="1210884"/>
    <lineage>
        <taxon>Bacteria</taxon>
        <taxon>Pseudomonadati</taxon>
        <taxon>Planctomycetota</taxon>
        <taxon>Planctomycetia</taxon>
        <taxon>Gemmatales</taxon>
        <taxon>Gemmataceae</taxon>
        <taxon>Gemmata</taxon>
    </lineage>
</organism>
<comment type="similarity">
    <text evidence="1 12">Belongs to the peptidase S24 family.</text>
</comment>
<accession>A0A6P2CWG8</accession>
<dbReference type="SUPFAM" id="SSF51306">
    <property type="entry name" value="LexA/Signal peptidase"/>
    <property type="match status" value="1"/>
</dbReference>
<dbReference type="GO" id="GO:0045892">
    <property type="term" value="P:negative regulation of DNA-templated transcription"/>
    <property type="evidence" value="ECO:0007669"/>
    <property type="project" value="InterPro"/>
</dbReference>
<dbReference type="Proteomes" id="UP000464178">
    <property type="component" value="Chromosome"/>
</dbReference>
<feature type="domain" description="LexA repressor DNA-binding" evidence="14">
    <location>
        <begin position="5"/>
        <end position="64"/>
    </location>
</feature>
<keyword evidence="6 12" id="KW-0068">Autocatalytic cleavage</keyword>
<evidence type="ECO:0000256" key="9">
    <source>
        <dbReference type="ARBA" id="ARBA00023163"/>
    </source>
</evidence>
<evidence type="ECO:0000256" key="11">
    <source>
        <dbReference type="ARBA" id="ARBA00023236"/>
    </source>
</evidence>
<gene>
    <name evidence="15" type="ORF">SOIL9_44250</name>
</gene>
<dbReference type="PRINTS" id="PR00726">
    <property type="entry name" value="LEXASERPTASE"/>
</dbReference>
<dbReference type="InterPro" id="IPR006200">
    <property type="entry name" value="LexA"/>
</dbReference>
<dbReference type="InterPro" id="IPR006199">
    <property type="entry name" value="LexA_DNA-bd_dom"/>
</dbReference>
<evidence type="ECO:0000259" key="13">
    <source>
        <dbReference type="Pfam" id="PF00717"/>
    </source>
</evidence>
<evidence type="ECO:0000256" key="3">
    <source>
        <dbReference type="ARBA" id="ARBA00022705"/>
    </source>
</evidence>
<keyword evidence="4" id="KW-0227">DNA damage</keyword>
<dbReference type="Gene3D" id="2.10.109.10">
    <property type="entry name" value="Umud Fragment, subunit A"/>
    <property type="match status" value="1"/>
</dbReference>
<keyword evidence="8" id="KW-0238">DNA-binding</keyword>
<evidence type="ECO:0000256" key="4">
    <source>
        <dbReference type="ARBA" id="ARBA00022763"/>
    </source>
</evidence>
<evidence type="ECO:0000256" key="12">
    <source>
        <dbReference type="RuleBase" id="RU003991"/>
    </source>
</evidence>
<keyword evidence="7" id="KW-0805">Transcription regulation</keyword>
<dbReference type="KEGG" id="gms:SOIL9_44250"/>
<dbReference type="NCBIfam" id="TIGR00498">
    <property type="entry name" value="lexA"/>
    <property type="match status" value="1"/>
</dbReference>
<dbReference type="InterPro" id="IPR039418">
    <property type="entry name" value="LexA-like"/>
</dbReference>
<evidence type="ECO:0000256" key="10">
    <source>
        <dbReference type="ARBA" id="ARBA00023204"/>
    </source>
</evidence>